<organism evidence="3 4">
    <name type="scientific">Mycobacterium rhizamassiliense</name>
    <dbReference type="NCBI Taxonomy" id="1841860"/>
    <lineage>
        <taxon>Bacteria</taxon>
        <taxon>Bacillati</taxon>
        <taxon>Actinomycetota</taxon>
        <taxon>Actinomycetes</taxon>
        <taxon>Mycobacteriales</taxon>
        <taxon>Mycobacteriaceae</taxon>
        <taxon>Mycobacterium</taxon>
    </lineage>
</organism>
<dbReference type="Proteomes" id="UP000240988">
    <property type="component" value="Unassembled WGS sequence"/>
</dbReference>
<evidence type="ECO:0000313" key="3">
    <source>
        <dbReference type="EMBL" id="SPM32302.1"/>
    </source>
</evidence>
<protein>
    <submittedName>
        <fullName evidence="3">Mycobacterium rhizamassiliense ORFan</fullName>
    </submittedName>
</protein>
<feature type="compositionally biased region" description="Basic residues" evidence="1">
    <location>
        <begin position="64"/>
        <end position="76"/>
    </location>
</feature>
<sequence length="88" mass="9398">VIVSGIVLAVIGCMSGLTVLKAIGGILIVVMWGRSRVFWPTAAPGFEVADAEFDAGRQVARASRPPRHLRRIHRHRSAESPAASVRAA</sequence>
<evidence type="ECO:0000256" key="2">
    <source>
        <dbReference type="SAM" id="Phobius"/>
    </source>
</evidence>
<keyword evidence="4" id="KW-1185">Reference proteome</keyword>
<feature type="region of interest" description="Disordered" evidence="1">
    <location>
        <begin position="64"/>
        <end position="88"/>
    </location>
</feature>
<feature type="non-terminal residue" evidence="3">
    <location>
        <position position="1"/>
    </location>
</feature>
<proteinExistence type="predicted"/>
<accession>A0A2U3NL96</accession>
<evidence type="ECO:0000313" key="4">
    <source>
        <dbReference type="Proteomes" id="UP000240988"/>
    </source>
</evidence>
<gene>
    <name evidence="3" type="ORF">MRAB57_100</name>
</gene>
<keyword evidence="2" id="KW-0812">Transmembrane</keyword>
<feature type="transmembrane region" description="Helical" evidence="2">
    <location>
        <begin position="6"/>
        <end position="30"/>
    </location>
</feature>
<keyword evidence="2" id="KW-1133">Transmembrane helix</keyword>
<evidence type="ECO:0000256" key="1">
    <source>
        <dbReference type="SAM" id="MobiDB-lite"/>
    </source>
</evidence>
<dbReference type="EMBL" id="FUFA01000001">
    <property type="protein sequence ID" value="SPM32302.1"/>
    <property type="molecule type" value="Genomic_DNA"/>
</dbReference>
<keyword evidence="2" id="KW-0472">Membrane</keyword>
<dbReference type="STRING" id="1841860.GCA_900157375_00099"/>
<name>A0A2U3NL96_9MYCO</name>
<dbReference type="AlphaFoldDB" id="A0A2U3NL96"/>
<reference evidence="3 4" key="1">
    <citation type="submission" date="2017-01" db="EMBL/GenBank/DDBJ databases">
        <authorList>
            <consortium name="Urmite Genomes"/>
        </authorList>
    </citation>
    <scope>NUCLEOTIDE SEQUENCE [LARGE SCALE GENOMIC DNA]</scope>
    <source>
        <strain evidence="3 4">AB57</strain>
    </source>
</reference>